<evidence type="ECO:0000313" key="2">
    <source>
        <dbReference type="EMBL" id="NMM45978.1"/>
    </source>
</evidence>
<evidence type="ECO:0000256" key="1">
    <source>
        <dbReference type="SAM" id="Phobius"/>
    </source>
</evidence>
<dbReference type="Proteomes" id="UP000539372">
    <property type="component" value="Unassembled WGS sequence"/>
</dbReference>
<keyword evidence="3" id="KW-1185">Reference proteome</keyword>
<dbReference type="RefSeq" id="WP_169626378.1">
    <property type="nucleotide sequence ID" value="NZ_JABBNT010000005.1"/>
</dbReference>
<dbReference type="AlphaFoldDB" id="A0A7Y0E2I1"/>
<evidence type="ECO:0008006" key="4">
    <source>
        <dbReference type="Google" id="ProtNLM"/>
    </source>
</evidence>
<gene>
    <name evidence="2" type="ORF">HH303_15885</name>
</gene>
<proteinExistence type="predicted"/>
<keyword evidence="1" id="KW-1133">Transmembrane helix</keyword>
<sequence>MTDAPPKRIPANENPWYRLATVHGEQPVDGVFNNKLAAKNRLVWNRWMAQSLSESSRFYLLQKGSLSSDEVGPLTDSDREAISTRLMELKAPDPNTEINWSETEFPNNSLFNGYLFCQSVHAKNALFNGYTSFSLAIFRDAAVFSESLFMGNTSFYAAIFFGYSTFHSASFRKPTSFNEAYFQGLSVFREAAFLDTSGFNQALFFEDVDFRETSFHSYTDFRMTKCLGDEAIFYRSVFKGYTIFRDATFGGYADCYADFREAAFLRDANFEGVAFNGKAIFCGAPKAVSETDNMSGSTITGSRAQFSDPFEARFEERVSSSAGISTSARRECAGETSFVDVHFRSVADFTNRVFLAKTAFDGCKFETLVPVFAGADLHQRTTWRGVSWPRTPNSPKAAGEMADAYAHLRLRMNAIQNHEKELEFFARELRAKQVELGFWQSIPIRIYAVLSDYGQGLRRPALWLVALWYLCAVIYRGGSGDAVGPLQALGFSAASLGGLFGMRREFFGTFLTDFPVPWFGLMSGIQSVLGAVFVFLIGLALRNRFRIR</sequence>
<comment type="caution">
    <text evidence="2">The sequence shown here is derived from an EMBL/GenBank/DDBJ whole genome shotgun (WGS) entry which is preliminary data.</text>
</comment>
<name>A0A7Y0E2I1_9PROT</name>
<keyword evidence="1" id="KW-0472">Membrane</keyword>
<dbReference type="EMBL" id="JABBNT010000005">
    <property type="protein sequence ID" value="NMM45978.1"/>
    <property type="molecule type" value="Genomic_DNA"/>
</dbReference>
<organism evidence="2 3">
    <name type="scientific">Pacificispira spongiicola</name>
    <dbReference type="NCBI Taxonomy" id="2729598"/>
    <lineage>
        <taxon>Bacteria</taxon>
        <taxon>Pseudomonadati</taxon>
        <taxon>Pseudomonadota</taxon>
        <taxon>Alphaproteobacteria</taxon>
        <taxon>Rhodospirillales</taxon>
        <taxon>Rhodospirillaceae</taxon>
        <taxon>Pacificispira</taxon>
    </lineage>
</organism>
<keyword evidence="1" id="KW-0812">Transmembrane</keyword>
<protein>
    <recommendedName>
        <fullName evidence="4">Pentapeptide repeat-containing protein</fullName>
    </recommendedName>
</protein>
<reference evidence="2 3" key="1">
    <citation type="submission" date="2020-04" db="EMBL/GenBank/DDBJ databases">
        <title>Rhodospirillaceae bacterium KN72 isolated from deep sea.</title>
        <authorList>
            <person name="Zhang D.-C."/>
        </authorList>
    </citation>
    <scope>NUCLEOTIDE SEQUENCE [LARGE SCALE GENOMIC DNA]</scope>
    <source>
        <strain evidence="2 3">KN72</strain>
    </source>
</reference>
<accession>A0A7Y0E2I1</accession>
<evidence type="ECO:0000313" key="3">
    <source>
        <dbReference type="Proteomes" id="UP000539372"/>
    </source>
</evidence>
<feature type="transmembrane region" description="Helical" evidence="1">
    <location>
        <begin position="518"/>
        <end position="541"/>
    </location>
</feature>